<organism evidence="7 8">
    <name type="scientific">Melipona bicolor</name>
    <dbReference type="NCBI Taxonomy" id="60889"/>
    <lineage>
        <taxon>Eukaryota</taxon>
        <taxon>Metazoa</taxon>
        <taxon>Ecdysozoa</taxon>
        <taxon>Arthropoda</taxon>
        <taxon>Hexapoda</taxon>
        <taxon>Insecta</taxon>
        <taxon>Pterygota</taxon>
        <taxon>Neoptera</taxon>
        <taxon>Endopterygota</taxon>
        <taxon>Hymenoptera</taxon>
        <taxon>Apocrita</taxon>
        <taxon>Aculeata</taxon>
        <taxon>Apoidea</taxon>
        <taxon>Anthophila</taxon>
        <taxon>Apidae</taxon>
        <taxon>Melipona</taxon>
    </lineage>
</organism>
<comment type="similarity">
    <text evidence="5">Belongs to the class I-like SAM-binding methyltransferase superfamily. RsmB/NOP family.</text>
</comment>
<dbReference type="Gene3D" id="3.40.50.150">
    <property type="entry name" value="Vaccinia Virus protein VP39"/>
    <property type="match status" value="1"/>
</dbReference>
<keyword evidence="1 5" id="KW-0489">Methyltransferase</keyword>
<feature type="binding site" evidence="5">
    <location>
        <position position="305"/>
    </location>
    <ligand>
        <name>S-adenosyl-L-methionine</name>
        <dbReference type="ChEBI" id="CHEBI:59789"/>
    </ligand>
</feature>
<feature type="active site" description="Nucleophile" evidence="5">
    <location>
        <position position="359"/>
    </location>
</feature>
<dbReference type="PRINTS" id="PR02008">
    <property type="entry name" value="RCMTFAMILY"/>
</dbReference>
<dbReference type="GO" id="GO:0008173">
    <property type="term" value="F:RNA methyltransferase activity"/>
    <property type="evidence" value="ECO:0007669"/>
    <property type="project" value="InterPro"/>
</dbReference>
<feature type="binding site" evidence="5">
    <location>
        <position position="287"/>
    </location>
    <ligand>
        <name>S-adenosyl-L-methionine</name>
        <dbReference type="ChEBI" id="CHEBI:59789"/>
    </ligand>
</feature>
<evidence type="ECO:0000256" key="5">
    <source>
        <dbReference type="PROSITE-ProRule" id="PRU01023"/>
    </source>
</evidence>
<keyword evidence="8" id="KW-1185">Reference proteome</keyword>
<keyword evidence="4 5" id="KW-0694">RNA-binding</keyword>
<sequence length="568" mass="65529">MPSGIVHSIKVPRLYKTAAKIVREVRENHGSLKTLIYEGKHPNVSAIYSLCHKTLAKERQLNYLLKKTNILINEPRLDPWLAKILVTELLWGKKTLKAECKPIQTVLAYEQKLREELNNVDQVELPYKTVKKARYVRINTLLLSVEKGISYFQEEGWCIMPKCSNYTEYLNAVKNLKQPNFIQDFHIPELLVFPPHTIFYRQAKYNNGEIVLQDKASCLPSQLLNPARGSVVLDMCAAPGMKTSHLAAIMENTGKIYAVEVDKLRYQMLCKTIELTGASCVETVNKDALTLKSDEYPNVEYVLVDPTCSGSGMLDRQKAFGKEKYDTKRLKKLQAFQVFMLRYALLNFPNVKRVVYSTCSIYPEENEQVVDEILQNVQNAYKLLPARELLKNNWLNLSSKIYNCSDKCLYAKSDVDLCNDFFIAVFERDFDVPLPEYKSRKQQLQHQVTSNNQEKKEIEVLHVENANTTRKPKKLGKRKNMNEEMNDSTLIDSVLNASSESIQFIQEIKNDSDDDTSQKNDSVIVNSEPVIKKRKKKISSMIMKLPRNRYRLSLHKELKSQKKKKEIL</sequence>
<accession>A0AA40FTG3</accession>
<evidence type="ECO:0000256" key="4">
    <source>
        <dbReference type="ARBA" id="ARBA00022884"/>
    </source>
</evidence>
<evidence type="ECO:0000259" key="6">
    <source>
        <dbReference type="PROSITE" id="PS51686"/>
    </source>
</evidence>
<dbReference type="Proteomes" id="UP001177670">
    <property type="component" value="Unassembled WGS sequence"/>
</dbReference>
<dbReference type="PROSITE" id="PS51686">
    <property type="entry name" value="SAM_MT_RSMB_NOP"/>
    <property type="match status" value="1"/>
</dbReference>
<feature type="binding site" evidence="5">
    <location>
        <position position="260"/>
    </location>
    <ligand>
        <name>S-adenosyl-L-methionine</name>
        <dbReference type="ChEBI" id="CHEBI:59789"/>
    </ligand>
</feature>
<comment type="caution">
    <text evidence="7">The sequence shown here is derived from an EMBL/GenBank/DDBJ whole genome shotgun (WGS) entry which is preliminary data.</text>
</comment>
<dbReference type="GO" id="GO:0005730">
    <property type="term" value="C:nucleolus"/>
    <property type="evidence" value="ECO:0007669"/>
    <property type="project" value="TreeGrafter"/>
</dbReference>
<dbReference type="GO" id="GO:0003723">
    <property type="term" value="F:RNA binding"/>
    <property type="evidence" value="ECO:0007669"/>
    <property type="project" value="UniProtKB-UniRule"/>
</dbReference>
<evidence type="ECO:0000313" key="8">
    <source>
        <dbReference type="Proteomes" id="UP001177670"/>
    </source>
</evidence>
<feature type="domain" description="SAM-dependent MTase RsmB/NOP-type" evidence="6">
    <location>
        <begin position="124"/>
        <end position="429"/>
    </location>
</feature>
<dbReference type="InterPro" id="IPR023267">
    <property type="entry name" value="RCMT"/>
</dbReference>
<dbReference type="Pfam" id="PF21153">
    <property type="entry name" value="NSUN5_N"/>
    <property type="match status" value="1"/>
</dbReference>
<dbReference type="PANTHER" id="PTHR22807">
    <property type="entry name" value="NOP2 YEAST -RELATED NOL1/NOP2/FMU SUN DOMAIN-CONTAINING"/>
    <property type="match status" value="1"/>
</dbReference>
<name>A0AA40FTG3_9HYME</name>
<dbReference type="AlphaFoldDB" id="A0AA40FTG3"/>
<dbReference type="SUPFAM" id="SSF53335">
    <property type="entry name" value="S-adenosyl-L-methionine-dependent methyltransferases"/>
    <property type="match status" value="1"/>
</dbReference>
<gene>
    <name evidence="7" type="ORF">K0M31_006109</name>
</gene>
<evidence type="ECO:0000256" key="2">
    <source>
        <dbReference type="ARBA" id="ARBA00022679"/>
    </source>
</evidence>
<dbReference type="InterPro" id="IPR029063">
    <property type="entry name" value="SAM-dependent_MTases_sf"/>
</dbReference>
<comment type="caution">
    <text evidence="5">Lacks conserved residue(s) required for the propagation of feature annotation.</text>
</comment>
<keyword evidence="2 5" id="KW-0808">Transferase</keyword>
<dbReference type="InterPro" id="IPR001678">
    <property type="entry name" value="MeTrfase_RsmB-F_NOP2_dom"/>
</dbReference>
<dbReference type="Pfam" id="PF01189">
    <property type="entry name" value="Methyltr_RsmB-F"/>
    <property type="match status" value="1"/>
</dbReference>
<reference evidence="7" key="1">
    <citation type="submission" date="2021-10" db="EMBL/GenBank/DDBJ databases">
        <title>Melipona bicolor Genome sequencing and assembly.</title>
        <authorList>
            <person name="Araujo N.S."/>
            <person name="Arias M.C."/>
        </authorList>
    </citation>
    <scope>NUCLEOTIDE SEQUENCE</scope>
    <source>
        <strain evidence="7">USP_2M_L1-L4_2017</strain>
        <tissue evidence="7">Whole body</tissue>
    </source>
</reference>
<evidence type="ECO:0000256" key="3">
    <source>
        <dbReference type="ARBA" id="ARBA00022691"/>
    </source>
</evidence>
<dbReference type="Gene3D" id="3.30.70.1170">
    <property type="entry name" value="Sun protein, domain 3"/>
    <property type="match status" value="1"/>
</dbReference>
<protein>
    <recommendedName>
        <fullName evidence="6">SAM-dependent MTase RsmB/NOP-type domain-containing protein</fullName>
    </recommendedName>
</protein>
<evidence type="ECO:0000313" key="7">
    <source>
        <dbReference type="EMBL" id="KAK1124747.1"/>
    </source>
</evidence>
<dbReference type="GO" id="GO:0070475">
    <property type="term" value="P:rRNA base methylation"/>
    <property type="evidence" value="ECO:0007669"/>
    <property type="project" value="TreeGrafter"/>
</dbReference>
<dbReference type="InterPro" id="IPR048889">
    <property type="entry name" value="NSUN5_RCM1_N"/>
</dbReference>
<dbReference type="Pfam" id="PF21148">
    <property type="entry name" value="NSUN5_fdxn-like"/>
    <property type="match status" value="1"/>
</dbReference>
<keyword evidence="3 5" id="KW-0949">S-adenosyl-L-methionine</keyword>
<dbReference type="PANTHER" id="PTHR22807:SF4">
    <property type="entry name" value="28S RRNA (CYTOSINE-C(5))-METHYLTRANSFERASE"/>
    <property type="match status" value="1"/>
</dbReference>
<proteinExistence type="inferred from homology"/>
<dbReference type="EMBL" id="JAHYIQ010000017">
    <property type="protein sequence ID" value="KAK1124747.1"/>
    <property type="molecule type" value="Genomic_DNA"/>
</dbReference>
<dbReference type="InterPro" id="IPR049560">
    <property type="entry name" value="MeTrfase_RsmB-F_NOP2_cat"/>
</dbReference>
<evidence type="ECO:0000256" key="1">
    <source>
        <dbReference type="ARBA" id="ARBA00022603"/>
    </source>
</evidence>
<dbReference type="InterPro" id="IPR049561">
    <property type="entry name" value="NSUN5_7_fdxn-like"/>
</dbReference>